<evidence type="ECO:0008006" key="4">
    <source>
        <dbReference type="Google" id="ProtNLM"/>
    </source>
</evidence>
<gene>
    <name evidence="2" type="ORF">QNI16_08785</name>
</gene>
<evidence type="ECO:0000313" key="2">
    <source>
        <dbReference type="EMBL" id="MDJ1480578.1"/>
    </source>
</evidence>
<name>A0AAE3QPY2_9BACT</name>
<accession>A0AAE3QPY2</accession>
<dbReference type="EMBL" id="JASJOS010000003">
    <property type="protein sequence ID" value="MDJ1480578.1"/>
    <property type="molecule type" value="Genomic_DNA"/>
</dbReference>
<feature type="signal peptide" evidence="1">
    <location>
        <begin position="1"/>
        <end position="20"/>
    </location>
</feature>
<dbReference type="AlphaFoldDB" id="A0AAE3QPY2"/>
<dbReference type="Proteomes" id="UP001241110">
    <property type="component" value="Unassembled WGS sequence"/>
</dbReference>
<dbReference type="RefSeq" id="WP_313977362.1">
    <property type="nucleotide sequence ID" value="NZ_JASJOS010000003.1"/>
</dbReference>
<proteinExistence type="predicted"/>
<reference evidence="2" key="1">
    <citation type="submission" date="2023-05" db="EMBL/GenBank/DDBJ databases">
        <authorList>
            <person name="Zhang X."/>
        </authorList>
    </citation>
    <scope>NUCLEOTIDE SEQUENCE</scope>
    <source>
        <strain evidence="2">YF14B1</strain>
    </source>
</reference>
<organism evidence="2 3">
    <name type="scientific">Xanthocytophaga flava</name>
    <dbReference type="NCBI Taxonomy" id="3048013"/>
    <lineage>
        <taxon>Bacteria</taxon>
        <taxon>Pseudomonadati</taxon>
        <taxon>Bacteroidota</taxon>
        <taxon>Cytophagia</taxon>
        <taxon>Cytophagales</taxon>
        <taxon>Rhodocytophagaceae</taxon>
        <taxon>Xanthocytophaga</taxon>
    </lineage>
</organism>
<evidence type="ECO:0000256" key="1">
    <source>
        <dbReference type="SAM" id="SignalP"/>
    </source>
</evidence>
<comment type="caution">
    <text evidence="2">The sequence shown here is derived from an EMBL/GenBank/DDBJ whole genome shotgun (WGS) entry which is preliminary data.</text>
</comment>
<evidence type="ECO:0000313" key="3">
    <source>
        <dbReference type="Proteomes" id="UP001241110"/>
    </source>
</evidence>
<feature type="chain" id="PRO_5042098685" description="DUF4105 domain-containing protein" evidence="1">
    <location>
        <begin position="21"/>
        <end position="210"/>
    </location>
</feature>
<keyword evidence="1" id="KW-0732">Signal</keyword>
<sequence length="210" mass="24582">MIQQNLWLLWLVCMPVSVYAGTDIDAAERDTIKFIKVHFLYGSKPKKEFKFLEKKWFGGMHGGHVSIETDSVVTGFGPKGKFHVFGHRKNFHSHFFSQGMPEWMDDSVGMKYVTVTIPLTWVQYQRIDSIHKAYQNTPPYDYAFVGMRCAAATYDILSQLKLVSNRGRFGMVTRYFYPKLLRKRILKLAAERKYVIHQQSGRITRKWEKD</sequence>
<protein>
    <recommendedName>
        <fullName evidence="4">DUF4105 domain-containing protein</fullName>
    </recommendedName>
</protein>